<gene>
    <name evidence="6" type="ORF">CLV97_1405</name>
</gene>
<organism evidence="6 7">
    <name type="scientific">Planifilum fimeticola</name>
    <dbReference type="NCBI Taxonomy" id="201975"/>
    <lineage>
        <taxon>Bacteria</taxon>
        <taxon>Bacillati</taxon>
        <taxon>Bacillota</taxon>
        <taxon>Bacilli</taxon>
        <taxon>Bacillales</taxon>
        <taxon>Thermoactinomycetaceae</taxon>
        <taxon>Planifilum</taxon>
    </lineage>
</organism>
<dbReference type="EMBL" id="PVNE01000040">
    <property type="protein sequence ID" value="PRX38671.1"/>
    <property type="molecule type" value="Genomic_DNA"/>
</dbReference>
<dbReference type="Gene3D" id="3.40.50.10490">
    <property type="entry name" value="Glucose-6-phosphate isomerase like protein, domain 1"/>
    <property type="match status" value="1"/>
</dbReference>
<dbReference type="InterPro" id="IPR047640">
    <property type="entry name" value="RpiR-like"/>
</dbReference>
<evidence type="ECO:0000256" key="2">
    <source>
        <dbReference type="ARBA" id="ARBA00023125"/>
    </source>
</evidence>
<dbReference type="GO" id="GO:1901135">
    <property type="term" value="P:carbohydrate derivative metabolic process"/>
    <property type="evidence" value="ECO:0007669"/>
    <property type="project" value="InterPro"/>
</dbReference>
<dbReference type="InterPro" id="IPR046348">
    <property type="entry name" value="SIS_dom_sf"/>
</dbReference>
<evidence type="ECO:0000256" key="1">
    <source>
        <dbReference type="ARBA" id="ARBA00023015"/>
    </source>
</evidence>
<proteinExistence type="predicted"/>
<dbReference type="SUPFAM" id="SSF46689">
    <property type="entry name" value="Homeodomain-like"/>
    <property type="match status" value="1"/>
</dbReference>
<protein>
    <submittedName>
        <fullName evidence="6">RpiR family transcriptional regulator</fullName>
    </submittedName>
</protein>
<evidence type="ECO:0000313" key="6">
    <source>
        <dbReference type="EMBL" id="PRX38671.1"/>
    </source>
</evidence>
<dbReference type="Pfam" id="PF01418">
    <property type="entry name" value="HTH_6"/>
    <property type="match status" value="1"/>
</dbReference>
<sequence length="263" mass="30242">MRHLLKRWMPERQNLSPLEQRVLDYLFDHPERVIRCKAEELAKTLFVSTATISRTCQALGFRGFQELKYALQQELLKEPGGNGAPETFPLQKHVDRFRRDFEETIRQLDYEKIRQAAALIRESPRIEFFGVGNSLFPCLDAAKKLTFAGKWCNARTDWDDLEVTAQSMTGDDLAFLVSYSGETQSILHFARTLKANGVKMISLTGPHPNRLEKMADLVLKGHMTDCYFGNLDLCSRFPMNLLLDLVIIEYIRRWKAPSQSGEP</sequence>
<evidence type="ECO:0000313" key="7">
    <source>
        <dbReference type="Proteomes" id="UP000237797"/>
    </source>
</evidence>
<evidence type="ECO:0000256" key="3">
    <source>
        <dbReference type="ARBA" id="ARBA00023163"/>
    </source>
</evidence>
<dbReference type="SUPFAM" id="SSF53697">
    <property type="entry name" value="SIS domain"/>
    <property type="match status" value="1"/>
</dbReference>
<evidence type="ECO:0000259" key="5">
    <source>
        <dbReference type="PROSITE" id="PS51464"/>
    </source>
</evidence>
<dbReference type="InterPro" id="IPR036388">
    <property type="entry name" value="WH-like_DNA-bd_sf"/>
</dbReference>
<dbReference type="PROSITE" id="PS51071">
    <property type="entry name" value="HTH_RPIR"/>
    <property type="match status" value="1"/>
</dbReference>
<keyword evidence="2" id="KW-0238">DNA-binding</keyword>
<dbReference type="GO" id="GO:0003700">
    <property type="term" value="F:DNA-binding transcription factor activity"/>
    <property type="evidence" value="ECO:0007669"/>
    <property type="project" value="InterPro"/>
</dbReference>
<dbReference type="GO" id="GO:0097367">
    <property type="term" value="F:carbohydrate derivative binding"/>
    <property type="evidence" value="ECO:0007669"/>
    <property type="project" value="InterPro"/>
</dbReference>
<keyword evidence="3" id="KW-0804">Transcription</keyword>
<keyword evidence="7" id="KW-1185">Reference proteome</keyword>
<dbReference type="PANTHER" id="PTHR30514:SF21">
    <property type="entry name" value="RPIR-FAMILY TRANSCRIPTIONAL REGULATOR"/>
    <property type="match status" value="1"/>
</dbReference>
<dbReference type="InterPro" id="IPR035472">
    <property type="entry name" value="RpiR-like_SIS"/>
</dbReference>
<dbReference type="Gene3D" id="1.10.10.10">
    <property type="entry name" value="Winged helix-like DNA-binding domain superfamily/Winged helix DNA-binding domain"/>
    <property type="match status" value="1"/>
</dbReference>
<accession>A0A2T0LA83</accession>
<dbReference type="Pfam" id="PF01380">
    <property type="entry name" value="SIS"/>
    <property type="match status" value="1"/>
</dbReference>
<feature type="domain" description="HTH rpiR-type" evidence="4">
    <location>
        <begin position="2"/>
        <end position="78"/>
    </location>
</feature>
<dbReference type="CDD" id="cd05013">
    <property type="entry name" value="SIS_RpiR"/>
    <property type="match status" value="1"/>
</dbReference>
<name>A0A2T0LA83_9BACL</name>
<dbReference type="PROSITE" id="PS51464">
    <property type="entry name" value="SIS"/>
    <property type="match status" value="1"/>
</dbReference>
<dbReference type="AlphaFoldDB" id="A0A2T0LA83"/>
<feature type="domain" description="SIS" evidence="5">
    <location>
        <begin position="116"/>
        <end position="256"/>
    </location>
</feature>
<dbReference type="Proteomes" id="UP000237797">
    <property type="component" value="Unassembled WGS sequence"/>
</dbReference>
<keyword evidence="1" id="KW-0805">Transcription regulation</keyword>
<reference evidence="6 7" key="1">
    <citation type="submission" date="2018-03" db="EMBL/GenBank/DDBJ databases">
        <title>Genomic Encyclopedia of Archaeal and Bacterial Type Strains, Phase II (KMG-II): from individual species to whole genera.</title>
        <authorList>
            <person name="Goeker M."/>
        </authorList>
    </citation>
    <scope>NUCLEOTIDE SEQUENCE [LARGE SCALE GENOMIC DNA]</scope>
    <source>
        <strain evidence="6 7">DSM 44946</strain>
    </source>
</reference>
<comment type="caution">
    <text evidence="6">The sequence shown here is derived from an EMBL/GenBank/DDBJ whole genome shotgun (WGS) entry which is preliminary data.</text>
</comment>
<dbReference type="InterPro" id="IPR001347">
    <property type="entry name" value="SIS_dom"/>
</dbReference>
<evidence type="ECO:0000259" key="4">
    <source>
        <dbReference type="PROSITE" id="PS51071"/>
    </source>
</evidence>
<dbReference type="InterPro" id="IPR000281">
    <property type="entry name" value="HTH_RpiR"/>
</dbReference>
<dbReference type="InterPro" id="IPR009057">
    <property type="entry name" value="Homeodomain-like_sf"/>
</dbReference>
<dbReference type="PANTHER" id="PTHR30514">
    <property type="entry name" value="GLUCOKINASE"/>
    <property type="match status" value="1"/>
</dbReference>
<dbReference type="GO" id="GO:0003677">
    <property type="term" value="F:DNA binding"/>
    <property type="evidence" value="ECO:0007669"/>
    <property type="project" value="UniProtKB-KW"/>
</dbReference>